<dbReference type="InterPro" id="IPR029058">
    <property type="entry name" value="AB_hydrolase_fold"/>
</dbReference>
<evidence type="ECO:0000313" key="2">
    <source>
        <dbReference type="Proteomes" id="UP000001578"/>
    </source>
</evidence>
<sequence length="244" mass="27726">MVMAIAAGIMRDYALYSGELQEKIELLVYLPSNFSPLHKYSLLIAQDGKDYFMYGKVKRVIETLMEEGTIDRTIVVGIPYRNVNDRYEKYHPAGQKHEAYIRFLAHELVPFLDHELPTYQMGKGRALIGDSLGGTISLLAGLLYPHTFGNIAMQSPYIDDSVLARIRAFRDPSLLSIYHSVGTEETAVKTTDGHVRDFITPNRVARDLFMEKQFAYTYHEFAGGHAWTYWQPDLPRAVSAILSL</sequence>
<organism evidence="1 2">
    <name type="scientific">Geobacillus thermodenitrificans (strain NG80-2)</name>
    <dbReference type="NCBI Taxonomy" id="420246"/>
    <lineage>
        <taxon>Bacteria</taxon>
        <taxon>Bacillati</taxon>
        <taxon>Bacillota</taxon>
        <taxon>Bacilli</taxon>
        <taxon>Bacillales</taxon>
        <taxon>Anoxybacillaceae</taxon>
        <taxon>Geobacillus</taxon>
    </lineage>
</organism>
<name>A4ILC0_GEOTN</name>
<reference evidence="1 2" key="1">
    <citation type="journal article" date="2007" name="Proc. Natl. Acad. Sci. U.S.A.">
        <title>Genome and proteome of long-chain alkane degrading Geobacillus thermodenitrificans NG80-2 isolated from a deep-subsurface oil reservoir.</title>
        <authorList>
            <person name="Feng L."/>
            <person name="Wang W."/>
            <person name="Cheng J."/>
            <person name="Ren Y."/>
            <person name="Zhao G."/>
            <person name="Gao C."/>
            <person name="Tang Y."/>
            <person name="Liu X."/>
            <person name="Han W."/>
            <person name="Peng X."/>
            <person name="Liu R."/>
            <person name="Wang L."/>
        </authorList>
    </citation>
    <scope>NUCLEOTIDE SEQUENCE [LARGE SCALE GENOMIC DNA]</scope>
    <source>
        <strain evidence="1 2">NG80-2</strain>
    </source>
</reference>
<dbReference type="AlphaFoldDB" id="A4ILC0"/>
<dbReference type="KEGG" id="gtn:GTNG_0744"/>
<dbReference type="InterPro" id="IPR050583">
    <property type="entry name" value="Mycobacterial_A85_antigen"/>
</dbReference>
<dbReference type="InterPro" id="IPR000801">
    <property type="entry name" value="Esterase-like"/>
</dbReference>
<evidence type="ECO:0000313" key="1">
    <source>
        <dbReference type="EMBL" id="ABO66124.1"/>
    </source>
</evidence>
<gene>
    <name evidence="1" type="ordered locus">GTNG_0744</name>
</gene>
<proteinExistence type="predicted"/>
<dbReference type="Proteomes" id="UP000001578">
    <property type="component" value="Chromosome"/>
</dbReference>
<dbReference type="Gene3D" id="3.40.50.1820">
    <property type="entry name" value="alpha/beta hydrolase"/>
    <property type="match status" value="1"/>
</dbReference>
<dbReference type="PANTHER" id="PTHR48098">
    <property type="entry name" value="ENTEROCHELIN ESTERASE-RELATED"/>
    <property type="match status" value="1"/>
</dbReference>
<accession>A4ILC0</accession>
<protein>
    <submittedName>
        <fullName evidence="1">Acetyl esterase</fullName>
    </submittedName>
</protein>
<dbReference type="EMBL" id="CP000557">
    <property type="protein sequence ID" value="ABO66124.1"/>
    <property type="molecule type" value="Genomic_DNA"/>
</dbReference>
<dbReference type="SUPFAM" id="SSF53474">
    <property type="entry name" value="alpha/beta-Hydrolases"/>
    <property type="match status" value="1"/>
</dbReference>
<dbReference type="PANTHER" id="PTHR48098:SF3">
    <property type="entry name" value="IRON(III) ENTEROBACTIN ESTERASE"/>
    <property type="match status" value="1"/>
</dbReference>
<dbReference type="eggNOG" id="COG2382">
    <property type="taxonomic scope" value="Bacteria"/>
</dbReference>
<dbReference type="ESTHER" id="geoka-q5l1n0">
    <property type="family name" value="A85-IroE-IroD-Fes-Yiel"/>
</dbReference>
<dbReference type="HOGENOM" id="CLU_039834_2_0_9"/>
<dbReference type="Pfam" id="PF00756">
    <property type="entry name" value="Esterase"/>
    <property type="match status" value="1"/>
</dbReference>